<dbReference type="SUPFAM" id="SSF81342">
    <property type="entry name" value="Transmembrane di-heme cytochromes"/>
    <property type="match status" value="1"/>
</dbReference>
<dbReference type="PANTHER" id="PTHR30074">
    <property type="entry name" value="FORMATE DEHYDROGENASE, NITRATE-INDUCIBLE, CYTOCHROME B556 FDN SUBUNIT"/>
    <property type="match status" value="1"/>
</dbReference>
<dbReference type="RefSeq" id="WP_275823584.1">
    <property type="nucleotide sequence ID" value="NZ_JARHUD010000007.1"/>
</dbReference>
<dbReference type="EC" id="1.17.1.9" evidence="16"/>
<keyword evidence="10 14" id="KW-1133">Transmembrane helix</keyword>
<dbReference type="GO" id="GO:0008863">
    <property type="term" value="F:formate dehydrogenase (NAD+) activity"/>
    <property type="evidence" value="ECO:0007669"/>
    <property type="project" value="UniProtKB-EC"/>
</dbReference>
<dbReference type="InterPro" id="IPR011577">
    <property type="entry name" value="Cyt_b561_bac/Ni-Hgenase"/>
</dbReference>
<evidence type="ECO:0000256" key="11">
    <source>
        <dbReference type="ARBA" id="ARBA00023004"/>
    </source>
</evidence>
<comment type="subcellular location">
    <subcellularLocation>
        <location evidence="2">Cell membrane</location>
        <topology evidence="2">Multi-pass membrane protein</topology>
    </subcellularLocation>
</comment>
<accession>A0ABT5YPD2</accession>
<evidence type="ECO:0000256" key="10">
    <source>
        <dbReference type="ARBA" id="ARBA00022989"/>
    </source>
</evidence>
<feature type="transmembrane region" description="Helical" evidence="14">
    <location>
        <begin position="6"/>
        <end position="25"/>
    </location>
</feature>
<keyword evidence="6" id="KW-0349">Heme</keyword>
<dbReference type="Pfam" id="PF01292">
    <property type="entry name" value="Ni_hydr_CYTB"/>
    <property type="match status" value="1"/>
</dbReference>
<keyword evidence="12 14" id="KW-0472">Membrane</keyword>
<evidence type="ECO:0000256" key="4">
    <source>
        <dbReference type="ARBA" id="ARBA00022448"/>
    </source>
</evidence>
<dbReference type="EMBL" id="JARHUD010000007">
    <property type="protein sequence ID" value="MDF2096827.1"/>
    <property type="molecule type" value="Genomic_DNA"/>
</dbReference>
<feature type="transmembrane region" description="Helical" evidence="14">
    <location>
        <begin position="233"/>
        <end position="256"/>
    </location>
</feature>
<keyword evidence="16" id="KW-0560">Oxidoreductase</keyword>
<evidence type="ECO:0000313" key="16">
    <source>
        <dbReference type="EMBL" id="MDF2096827.1"/>
    </source>
</evidence>
<name>A0ABT5YPD2_9PROT</name>
<keyword evidence="17" id="KW-1185">Reference proteome</keyword>
<evidence type="ECO:0000256" key="2">
    <source>
        <dbReference type="ARBA" id="ARBA00004651"/>
    </source>
</evidence>
<gene>
    <name evidence="16" type="ORF">P2G67_12655</name>
</gene>
<dbReference type="NCBIfam" id="TIGR01583">
    <property type="entry name" value="formate-DH-gamm"/>
    <property type="match status" value="1"/>
</dbReference>
<evidence type="ECO:0000256" key="14">
    <source>
        <dbReference type="SAM" id="Phobius"/>
    </source>
</evidence>
<evidence type="ECO:0000256" key="1">
    <source>
        <dbReference type="ARBA" id="ARBA00001971"/>
    </source>
</evidence>
<evidence type="ECO:0000256" key="13">
    <source>
        <dbReference type="SAM" id="MobiDB-lite"/>
    </source>
</evidence>
<keyword evidence="5" id="KW-1003">Cell membrane</keyword>
<comment type="caution">
    <text evidence="16">The sequence shown here is derived from an EMBL/GenBank/DDBJ whole genome shotgun (WGS) entry which is preliminary data.</text>
</comment>
<dbReference type="PANTHER" id="PTHR30074:SF6">
    <property type="entry name" value="FORMATE DEHYDROGENASE GAMMA SUBUNIT"/>
    <property type="match status" value="1"/>
</dbReference>
<evidence type="ECO:0000259" key="15">
    <source>
        <dbReference type="Pfam" id="PF01292"/>
    </source>
</evidence>
<evidence type="ECO:0000256" key="5">
    <source>
        <dbReference type="ARBA" id="ARBA00022475"/>
    </source>
</evidence>
<keyword evidence="7 14" id="KW-0812">Transmembrane</keyword>
<comment type="similarity">
    <text evidence="3">Belongs to the formate dehydrogenase gamma subunit family.</text>
</comment>
<evidence type="ECO:0000256" key="9">
    <source>
        <dbReference type="ARBA" id="ARBA00022982"/>
    </source>
</evidence>
<organism evidence="16 17">
    <name type="scientific">Aquibaculum arenosum</name>
    <dbReference type="NCBI Taxonomy" id="3032591"/>
    <lineage>
        <taxon>Bacteria</taxon>
        <taxon>Pseudomonadati</taxon>
        <taxon>Pseudomonadota</taxon>
        <taxon>Alphaproteobacteria</taxon>
        <taxon>Rhodospirillales</taxon>
        <taxon>Rhodovibrionaceae</taxon>
        <taxon>Aquibaculum</taxon>
    </lineage>
</organism>
<dbReference type="Proteomes" id="UP001215503">
    <property type="component" value="Unassembled WGS sequence"/>
</dbReference>
<dbReference type="Gene3D" id="1.20.950.20">
    <property type="entry name" value="Transmembrane di-heme cytochromes, Chain C"/>
    <property type="match status" value="1"/>
</dbReference>
<feature type="region of interest" description="Disordered" evidence="13">
    <location>
        <begin position="65"/>
        <end position="92"/>
    </location>
</feature>
<feature type="transmembrane region" description="Helical" evidence="14">
    <location>
        <begin position="293"/>
        <end position="318"/>
    </location>
</feature>
<feature type="transmembrane region" description="Helical" evidence="14">
    <location>
        <begin position="144"/>
        <end position="166"/>
    </location>
</feature>
<evidence type="ECO:0000256" key="12">
    <source>
        <dbReference type="ARBA" id="ARBA00023136"/>
    </source>
</evidence>
<keyword evidence="11" id="KW-0408">Iron</keyword>
<proteinExistence type="inferred from homology"/>
<dbReference type="InterPro" id="IPR006471">
    <property type="entry name" value="Formate_DH_gsu"/>
</dbReference>
<protein>
    <submittedName>
        <fullName evidence="16">Formate dehydrogenase subunit gamma</fullName>
        <ecNumber evidence="16">1.17.1.9</ecNumber>
    </submittedName>
</protein>
<keyword evidence="8" id="KW-0479">Metal-binding</keyword>
<dbReference type="InterPro" id="IPR016174">
    <property type="entry name" value="Di-haem_cyt_TM"/>
</dbReference>
<feature type="domain" description="Cytochrome b561 bacterial/Ni-hydrogenase" evidence="15">
    <location>
        <begin position="183"/>
        <end position="363"/>
    </location>
</feature>
<evidence type="ECO:0000256" key="3">
    <source>
        <dbReference type="ARBA" id="ARBA00010747"/>
    </source>
</evidence>
<evidence type="ECO:0000256" key="8">
    <source>
        <dbReference type="ARBA" id="ARBA00022723"/>
    </source>
</evidence>
<evidence type="ECO:0000313" key="17">
    <source>
        <dbReference type="Proteomes" id="UP001215503"/>
    </source>
</evidence>
<keyword evidence="4" id="KW-0813">Transport</keyword>
<feature type="transmembrane region" description="Helical" evidence="14">
    <location>
        <begin position="330"/>
        <end position="348"/>
    </location>
</feature>
<keyword evidence="9" id="KW-0249">Electron transport</keyword>
<feature type="transmembrane region" description="Helical" evidence="14">
    <location>
        <begin position="193"/>
        <end position="212"/>
    </location>
</feature>
<dbReference type="InterPro" id="IPR051817">
    <property type="entry name" value="FDH_cytochrome_b556_subunit"/>
</dbReference>
<evidence type="ECO:0000256" key="7">
    <source>
        <dbReference type="ARBA" id="ARBA00022692"/>
    </source>
</evidence>
<reference evidence="16 17" key="1">
    <citation type="submission" date="2023-03" db="EMBL/GenBank/DDBJ databases">
        <title>Fodinicurvata sp. CAU 1616 isolated from sea sendiment.</title>
        <authorList>
            <person name="Kim W."/>
        </authorList>
    </citation>
    <scope>NUCLEOTIDE SEQUENCE [LARGE SCALE GENOMIC DNA]</scope>
    <source>
        <strain evidence="16 17">CAU 1616</strain>
    </source>
</reference>
<comment type="cofactor">
    <cofactor evidence="1">
        <name>heme</name>
        <dbReference type="ChEBI" id="CHEBI:30413"/>
    </cofactor>
</comment>
<evidence type="ECO:0000256" key="6">
    <source>
        <dbReference type="ARBA" id="ARBA00022617"/>
    </source>
</evidence>
<sequence>MARAFGGIAAVVFIALLVWTLYAGFVSSDRVVPTDGVIGGGAPDPVAENAADYATLMERAQLQRWRGETGPSPEGEQTALENGEQPAGQAPEERVQLWLSRTEAQSDLLQSRRFVEGQTALPGEVLGVFSQPQGRVWRAFRNNWVVFGGGVYIFGISALLALFLAWRGRVEVEEGFSGESVLRFNVFERANHWMTAVSFVLLALTGVVILYGRDLIRPWLGPQTFADLASGSAWLHMMLILPFTIGLFVMLLAWVAQNLPKRVDWEWLKRGGGMGSEESLNPPAPKFNAGQKIVFWAVILGGSVLVASGLNLMFPFLLLGYSGMEISQTVHVITGLLMIGLIIGHIYIGTIGMEGAFDAMWSGRVDRNWAKEHHSLWFDDLLAKGKLRSHAHASTETRKTG</sequence>